<evidence type="ECO:0000313" key="2">
    <source>
        <dbReference type="Proteomes" id="UP000663946"/>
    </source>
</evidence>
<evidence type="ECO:0000313" key="1">
    <source>
        <dbReference type="EMBL" id="QTG15727.1"/>
    </source>
</evidence>
<name>A0AAJ4N6X1_AGRTU</name>
<dbReference type="Proteomes" id="UP000663946">
    <property type="component" value="Chromosome 2"/>
</dbReference>
<organism evidence="1 2">
    <name type="scientific">Agrobacterium tumefaciens</name>
    <dbReference type="NCBI Taxonomy" id="358"/>
    <lineage>
        <taxon>Bacteria</taxon>
        <taxon>Pseudomonadati</taxon>
        <taxon>Pseudomonadota</taxon>
        <taxon>Alphaproteobacteria</taxon>
        <taxon>Hyphomicrobiales</taxon>
        <taxon>Rhizobiaceae</taxon>
        <taxon>Rhizobium/Agrobacterium group</taxon>
        <taxon>Agrobacterium</taxon>
        <taxon>Agrobacterium tumefaciens complex</taxon>
    </lineage>
</organism>
<reference evidence="1" key="1">
    <citation type="submission" date="2020-02" db="EMBL/GenBank/DDBJ databases">
        <title>Unexpected conservation and global transmission of agrobacterial virulence plasmids.</title>
        <authorList>
            <person name="Weisberg A.J."/>
            <person name="Davis E.W. II"/>
            <person name="Tabima J.R."/>
            <person name="Belcher M.S."/>
            <person name="Miller M."/>
            <person name="Kuo C.-H."/>
            <person name="Loper J.E."/>
            <person name="Grunwald N.J."/>
            <person name="Putnam M.L."/>
            <person name="Chang J.H."/>
        </authorList>
    </citation>
    <scope>NUCLEOTIDE SEQUENCE</scope>
    <source>
        <strain evidence="1">Q15/94</strain>
    </source>
</reference>
<dbReference type="EMBL" id="CP049217">
    <property type="protein sequence ID" value="QTG15727.1"/>
    <property type="molecule type" value="Genomic_DNA"/>
</dbReference>
<sequence length="145" mass="16253">MTEEAEQEDGRKSPEHLAHLNQIGFQKGRAKTGGRTKMPDVIKQRLMDMAPAALDELYDLMQNADKAAVRLAAIQTILGPLVAKAARKVEVEVNHDLSELHRLVTKGETNIIDITPTEEYTDEETEGLTYEPIEEYGEYTNEADK</sequence>
<dbReference type="AlphaFoldDB" id="A0AAJ4N6X1"/>
<gene>
    <name evidence="1" type="ORF">G6M86_21015</name>
</gene>
<dbReference type="RefSeq" id="WP_333722243.1">
    <property type="nucleotide sequence ID" value="NZ_CP049217.1"/>
</dbReference>
<protein>
    <recommendedName>
        <fullName evidence="3">DUF5681 domain-containing protein</fullName>
    </recommendedName>
</protein>
<evidence type="ECO:0008006" key="3">
    <source>
        <dbReference type="Google" id="ProtNLM"/>
    </source>
</evidence>
<accession>A0AAJ4N6X1</accession>
<proteinExistence type="predicted"/>